<evidence type="ECO:0000313" key="2">
    <source>
        <dbReference type="EMBL" id="MDG3007102.1"/>
    </source>
</evidence>
<dbReference type="Proteomes" id="UP001216907">
    <property type="component" value="Unassembled WGS sequence"/>
</dbReference>
<keyword evidence="1" id="KW-0812">Transmembrane</keyword>
<dbReference type="EMBL" id="JARRAG010000002">
    <property type="protein sequence ID" value="MDG3007102.1"/>
    <property type="molecule type" value="Genomic_DNA"/>
</dbReference>
<gene>
    <name evidence="2" type="ORF">PZE19_25335</name>
</gene>
<comment type="caution">
    <text evidence="2">The sequence shown here is derived from an EMBL/GenBank/DDBJ whole genome shotgun (WGS) entry which is preliminary data.</text>
</comment>
<accession>A0ABT6FHP9</accession>
<protein>
    <submittedName>
        <fullName evidence="2">Uncharacterized protein</fullName>
    </submittedName>
</protein>
<keyword evidence="3" id="KW-1185">Reference proteome</keyword>
<reference evidence="2 3" key="1">
    <citation type="submission" date="2023-03" db="EMBL/GenBank/DDBJ databases">
        <title>Paludisphaera mucosa sp. nov. a novel planctomycete from northern fen.</title>
        <authorList>
            <person name="Ivanova A."/>
        </authorList>
    </citation>
    <scope>NUCLEOTIDE SEQUENCE [LARGE SCALE GENOMIC DNA]</scope>
    <source>
        <strain evidence="2 3">Pla2</strain>
    </source>
</reference>
<sequence length="107" mass="11657">MGEEGSGAAALGGPGAWPASDAEQVRRIESMPREVGVLLMVAGVGGLLLPGPVGSPFLILGGVILWPRAFRGLEGYFGRRFPKLHHQSMRQITRYLDDLEKRYPLEK</sequence>
<keyword evidence="1" id="KW-0472">Membrane</keyword>
<keyword evidence="1" id="KW-1133">Transmembrane helix</keyword>
<feature type="transmembrane region" description="Helical" evidence="1">
    <location>
        <begin position="37"/>
        <end position="66"/>
    </location>
</feature>
<proteinExistence type="predicted"/>
<evidence type="ECO:0000313" key="3">
    <source>
        <dbReference type="Proteomes" id="UP001216907"/>
    </source>
</evidence>
<name>A0ABT6FHP9_9BACT</name>
<organism evidence="2 3">
    <name type="scientific">Paludisphaera mucosa</name>
    <dbReference type="NCBI Taxonomy" id="3030827"/>
    <lineage>
        <taxon>Bacteria</taxon>
        <taxon>Pseudomonadati</taxon>
        <taxon>Planctomycetota</taxon>
        <taxon>Planctomycetia</taxon>
        <taxon>Isosphaerales</taxon>
        <taxon>Isosphaeraceae</taxon>
        <taxon>Paludisphaera</taxon>
    </lineage>
</organism>
<evidence type="ECO:0000256" key="1">
    <source>
        <dbReference type="SAM" id="Phobius"/>
    </source>
</evidence>
<dbReference type="RefSeq" id="WP_277863391.1">
    <property type="nucleotide sequence ID" value="NZ_JARRAG010000002.1"/>
</dbReference>